<accession>A0A8J4GBS4</accession>
<sequence>MYVIIYFQPGDGCSSCPLTYAPVVDADTGLPFYNDCVAKCQLGPGAKLIAAGSRHGGTTEAGRRRASEVSEEPDFFKLVPAPTRTDAGGEVTADTIKRFANDGYIYVGRTGFIERPEEPAPIGDAKNGTNTAARARASDGNQGGSDSGGPTVSLRMVYPDGDMYMKVWNRSELKSLVKKHTGPKSETAPLSSATVPQVAGRDSSPQSLSRRLLASSIIYSPDDRTEITSLTYPYTAVTLVSGGCTGAMVGSTGRLVLTAAQCVYNNGVNPDAPVGFYSNLQVAPGVYSGGIFNYGAHSTGIAQVQTTWTQGSWDANIALLQLSYHYKACGSLGYGYQCGSSEYSLTTAGYPGDKPSYTMWWQTATVTTDVCTGSAETLFPFDAADGQVGSPFWEASDNTVRFVLSRGACCSGNVAVAITPAFYSIMNDFTSNYILTTPTYILVGGPNRKVFVHCDTTSWVCKGTTTRTSATRFYGHPVSSSNKAALRVPGTSLCLSLRSTRSIGKVNLYPCDITSFSFNSTELWNIGTYNNIPVLRTDNGGFLSWGGSGVQMKTASICSPSKASSCTWRVETA</sequence>
<keyword evidence="1" id="KW-0732">Signal</keyword>
<dbReference type="PANTHER" id="PTHR15462">
    <property type="entry name" value="SERINE PROTEASE"/>
    <property type="match status" value="1"/>
</dbReference>
<dbReference type="PANTHER" id="PTHR15462:SF8">
    <property type="entry name" value="SERINE PROTEASE"/>
    <property type="match status" value="1"/>
</dbReference>
<gene>
    <name evidence="3" type="ORF">Vretimale_8601</name>
</gene>
<evidence type="ECO:0000313" key="4">
    <source>
        <dbReference type="Proteomes" id="UP000722791"/>
    </source>
</evidence>
<dbReference type="AlphaFoldDB" id="A0A8J4GBS4"/>
<organism evidence="3 4">
    <name type="scientific">Volvox reticuliferus</name>
    <dbReference type="NCBI Taxonomy" id="1737510"/>
    <lineage>
        <taxon>Eukaryota</taxon>
        <taxon>Viridiplantae</taxon>
        <taxon>Chlorophyta</taxon>
        <taxon>core chlorophytes</taxon>
        <taxon>Chlorophyceae</taxon>
        <taxon>CS clade</taxon>
        <taxon>Chlamydomonadales</taxon>
        <taxon>Volvocaceae</taxon>
        <taxon>Volvox</taxon>
    </lineage>
</organism>
<name>A0A8J4GBS4_9CHLO</name>
<dbReference type="PROSITE" id="PS50231">
    <property type="entry name" value="RICIN_B_LECTIN"/>
    <property type="match status" value="1"/>
</dbReference>
<dbReference type="InterPro" id="IPR050966">
    <property type="entry name" value="Glutamyl_endopeptidase"/>
</dbReference>
<feature type="region of interest" description="Disordered" evidence="2">
    <location>
        <begin position="116"/>
        <end position="152"/>
    </location>
</feature>
<dbReference type="InterPro" id="IPR043504">
    <property type="entry name" value="Peptidase_S1_PA_chymotrypsin"/>
</dbReference>
<evidence type="ECO:0000256" key="1">
    <source>
        <dbReference type="ARBA" id="ARBA00022729"/>
    </source>
</evidence>
<dbReference type="InterPro" id="IPR009003">
    <property type="entry name" value="Peptidase_S1_PA"/>
</dbReference>
<dbReference type="SUPFAM" id="SSF50494">
    <property type="entry name" value="Trypsin-like serine proteases"/>
    <property type="match status" value="1"/>
</dbReference>
<dbReference type="Proteomes" id="UP000722791">
    <property type="component" value="Unassembled WGS sequence"/>
</dbReference>
<dbReference type="Gene3D" id="2.40.10.10">
    <property type="entry name" value="Trypsin-like serine proteases"/>
    <property type="match status" value="2"/>
</dbReference>
<comment type="caution">
    <text evidence="3">The sequence shown here is derived from an EMBL/GenBank/DDBJ whole genome shotgun (WGS) entry which is preliminary data.</text>
</comment>
<evidence type="ECO:0000313" key="3">
    <source>
        <dbReference type="EMBL" id="GIM03943.1"/>
    </source>
</evidence>
<evidence type="ECO:0008006" key="5">
    <source>
        <dbReference type="Google" id="ProtNLM"/>
    </source>
</evidence>
<protein>
    <recommendedName>
        <fullName evidence="5">Peptidase S1 domain-containing protein</fullName>
    </recommendedName>
</protein>
<feature type="region of interest" description="Disordered" evidence="2">
    <location>
        <begin position="178"/>
        <end position="207"/>
    </location>
</feature>
<dbReference type="EMBL" id="BNCQ01000015">
    <property type="protein sequence ID" value="GIM03943.1"/>
    <property type="molecule type" value="Genomic_DNA"/>
</dbReference>
<proteinExistence type="predicted"/>
<evidence type="ECO:0000256" key="2">
    <source>
        <dbReference type="SAM" id="MobiDB-lite"/>
    </source>
</evidence>
<reference evidence="3" key="1">
    <citation type="journal article" date="2021" name="Proc. Natl. Acad. Sci. U.S.A.">
        <title>Three genomes in the algal genus Volvox reveal the fate of a haploid sex-determining region after a transition to homothallism.</title>
        <authorList>
            <person name="Yamamoto K."/>
            <person name="Hamaji T."/>
            <person name="Kawai-Toyooka H."/>
            <person name="Matsuzaki R."/>
            <person name="Takahashi F."/>
            <person name="Nishimura Y."/>
            <person name="Kawachi M."/>
            <person name="Noguchi H."/>
            <person name="Minakuchi Y."/>
            <person name="Umen J.G."/>
            <person name="Toyoda A."/>
            <person name="Nozaki H."/>
        </authorList>
    </citation>
    <scope>NUCLEOTIDE SEQUENCE</scope>
    <source>
        <strain evidence="3">NIES-3785</strain>
    </source>
</reference>